<dbReference type="InterPro" id="IPR027304">
    <property type="entry name" value="Trigger_fact/SurA_dom_sf"/>
</dbReference>
<dbReference type="Gene3D" id="1.10.4030.10">
    <property type="entry name" value="Porin chaperone SurA, peptide-binding domain"/>
    <property type="match status" value="1"/>
</dbReference>
<dbReference type="SUPFAM" id="SSF109998">
    <property type="entry name" value="Triger factor/SurA peptide-binding domain-like"/>
    <property type="match status" value="1"/>
</dbReference>
<feature type="transmembrane region" description="Helical" evidence="8">
    <location>
        <begin position="12"/>
        <end position="32"/>
    </location>
</feature>
<dbReference type="EMBL" id="CP099959">
    <property type="protein sequence ID" value="XCC56837.1"/>
    <property type="molecule type" value="Genomic_DNA"/>
</dbReference>
<accession>A0AAU7ZZK3</accession>
<keyword evidence="4 8" id="KW-1133">Transmembrane helix</keyword>
<evidence type="ECO:0000256" key="4">
    <source>
        <dbReference type="ARBA" id="ARBA00022989"/>
    </source>
</evidence>
<reference evidence="10" key="1">
    <citation type="submission" date="2022-06" db="EMBL/GenBank/DDBJ databases">
        <title>New Polynucleobacter species.</title>
        <authorList>
            <person name="Hahn M.W."/>
        </authorList>
    </citation>
    <scope>NUCLEOTIDE SEQUENCE</scope>
    <source>
        <strain evidence="10">UK-FUSCHL-C3</strain>
    </source>
</reference>
<evidence type="ECO:0000256" key="3">
    <source>
        <dbReference type="ARBA" id="ARBA00022692"/>
    </source>
</evidence>
<gene>
    <name evidence="10" type="ORF">NKE59_04845</name>
</gene>
<feature type="domain" description="PpiC" evidence="9">
    <location>
        <begin position="204"/>
        <end position="344"/>
    </location>
</feature>
<dbReference type="Pfam" id="PF13145">
    <property type="entry name" value="Rotamase_2"/>
    <property type="match status" value="1"/>
</dbReference>
<dbReference type="InterPro" id="IPR000297">
    <property type="entry name" value="PPIase_PpiC"/>
</dbReference>
<evidence type="ECO:0000256" key="2">
    <source>
        <dbReference type="ARBA" id="ARBA00022475"/>
    </source>
</evidence>
<organism evidence="10">
    <name type="scientific">Polynucleobacter sp. UK-FUSCHL-C3</name>
    <dbReference type="NCBI Taxonomy" id="2955208"/>
    <lineage>
        <taxon>Bacteria</taxon>
        <taxon>Pseudomonadati</taxon>
        <taxon>Pseudomonadota</taxon>
        <taxon>Betaproteobacteria</taxon>
        <taxon>Burkholderiales</taxon>
        <taxon>Burkholderiaceae</taxon>
        <taxon>Polynucleobacter</taxon>
    </lineage>
</organism>
<dbReference type="PANTHER" id="PTHR47529:SF1">
    <property type="entry name" value="PERIPLASMIC CHAPERONE PPID"/>
    <property type="match status" value="1"/>
</dbReference>
<comment type="similarity">
    <text evidence="7">Belongs to the PpiD chaperone family.</text>
</comment>
<dbReference type="InterPro" id="IPR052029">
    <property type="entry name" value="PpiD_chaperone"/>
</dbReference>
<dbReference type="GO" id="GO:0003755">
    <property type="term" value="F:peptidyl-prolyl cis-trans isomerase activity"/>
    <property type="evidence" value="ECO:0007669"/>
    <property type="project" value="InterPro"/>
</dbReference>
<keyword evidence="5 8" id="KW-0472">Membrane</keyword>
<comment type="subcellular location">
    <subcellularLocation>
        <location evidence="1">Cell membrane</location>
        <topology evidence="1">Single-pass type II membrane protein</topology>
    </subcellularLocation>
</comment>
<sequence length="486" mass="53673">MLDSVRKHQKILQIILLLFIVPSFAFFGISSYSDFFDKDTDLIKVNGKAITSLEVDNNAKRQAERFGGNSQIAQSLPFRQAVLDELLQQRLLAFAVNDLKLNVSNAFLSQTLAQIPEIKALYKPDGTFDATKYRQLLANVGMSVDQFENSQRFDIMVQQLVTSVARTELPNKKLSDIISTMYETERQVQALRFTASDYVSKVSPTDAQLQEYYQANTKLFEAPESIDVEFLVLKADPKEDAKAFNEKADQFANITYDQADSLKPAADKLKLSIQSAKGVGRSGQASLGKDHPMNDRRVVQALFNEEALKNKRNIEAVQIAPGIFVSARVNNFYPAKVLPFKDVSAEVKRQFSIKAAQKIAAEAAGTRFEALQKNPNDTNGFAKAVWVSRNKPTDLLAPQLDAIMAVDPAKLPAVVSSTNSDGGITLYRVDQVRQPPASDAKVRAAQAQQIEALAAQAEFAAFLNHMRILANVKVINPLKPASGISN</sequence>
<dbReference type="RefSeq" id="WP_353437837.1">
    <property type="nucleotide sequence ID" value="NZ_CP099959.1"/>
</dbReference>
<evidence type="ECO:0000259" key="9">
    <source>
        <dbReference type="Pfam" id="PF13145"/>
    </source>
</evidence>
<keyword evidence="3 8" id="KW-0812">Transmembrane</keyword>
<dbReference type="Pfam" id="PF13624">
    <property type="entry name" value="SurA_N_3"/>
    <property type="match status" value="1"/>
</dbReference>
<evidence type="ECO:0000256" key="6">
    <source>
        <dbReference type="ARBA" id="ARBA00023186"/>
    </source>
</evidence>
<dbReference type="GO" id="GO:0005886">
    <property type="term" value="C:plasma membrane"/>
    <property type="evidence" value="ECO:0007669"/>
    <property type="project" value="UniProtKB-SubCell"/>
</dbReference>
<name>A0AAU7ZZK3_9BURK</name>
<evidence type="ECO:0000313" key="10">
    <source>
        <dbReference type="EMBL" id="XCC56837.1"/>
    </source>
</evidence>
<keyword evidence="2" id="KW-1003">Cell membrane</keyword>
<protein>
    <submittedName>
        <fullName evidence="10">SurA N-terminal domain-containing protein</fullName>
    </submittedName>
</protein>
<dbReference type="PANTHER" id="PTHR47529">
    <property type="entry name" value="PEPTIDYL-PROLYL CIS-TRANS ISOMERASE D"/>
    <property type="match status" value="1"/>
</dbReference>
<evidence type="ECO:0000256" key="7">
    <source>
        <dbReference type="ARBA" id="ARBA00038408"/>
    </source>
</evidence>
<dbReference type="AlphaFoldDB" id="A0AAU7ZZK3"/>
<evidence type="ECO:0000256" key="1">
    <source>
        <dbReference type="ARBA" id="ARBA00004401"/>
    </source>
</evidence>
<keyword evidence="6" id="KW-0143">Chaperone</keyword>
<proteinExistence type="inferred from homology"/>
<evidence type="ECO:0000256" key="8">
    <source>
        <dbReference type="SAM" id="Phobius"/>
    </source>
</evidence>
<evidence type="ECO:0000256" key="5">
    <source>
        <dbReference type="ARBA" id="ARBA00023136"/>
    </source>
</evidence>